<dbReference type="GO" id="GO:0016887">
    <property type="term" value="F:ATP hydrolysis activity"/>
    <property type="evidence" value="ECO:0007669"/>
    <property type="project" value="InterPro"/>
</dbReference>
<dbReference type="SFLD" id="SFLDG00002">
    <property type="entry name" value="C1.7:_P-type_atpase_like"/>
    <property type="match status" value="1"/>
</dbReference>
<protein>
    <submittedName>
        <fullName evidence="10">Uncharacterized protein</fullName>
    </submittedName>
</protein>
<dbReference type="InterPro" id="IPR023299">
    <property type="entry name" value="ATPase_P-typ_cyto_dom_N"/>
</dbReference>
<dbReference type="SUPFAM" id="SSF55008">
    <property type="entry name" value="HMA, heavy metal-associated domain"/>
    <property type="match status" value="1"/>
</dbReference>
<dbReference type="AlphaFoldDB" id="A0A4U0X0F1"/>
<dbReference type="Pfam" id="PF00702">
    <property type="entry name" value="Hydrolase"/>
    <property type="match status" value="1"/>
</dbReference>
<dbReference type="GO" id="GO:0005524">
    <property type="term" value="F:ATP binding"/>
    <property type="evidence" value="ECO:0007669"/>
    <property type="project" value="UniProtKB-UniRule"/>
</dbReference>
<dbReference type="NCBIfam" id="TIGR01525">
    <property type="entry name" value="ATPase-IB_hvy"/>
    <property type="match status" value="1"/>
</dbReference>
<dbReference type="InterPro" id="IPR056236">
    <property type="entry name" value="HMA_PCA1"/>
</dbReference>
<evidence type="ECO:0000256" key="6">
    <source>
        <dbReference type="ARBA" id="ARBA00023136"/>
    </source>
</evidence>
<dbReference type="InterPro" id="IPR044492">
    <property type="entry name" value="P_typ_ATPase_HD_dom"/>
</dbReference>
<dbReference type="STRING" id="331657.A0A4U0X0F1"/>
<dbReference type="InterPro" id="IPR023298">
    <property type="entry name" value="ATPase_P-typ_TM_dom_sf"/>
</dbReference>
<dbReference type="OrthoDB" id="432719at2759"/>
<reference evidence="10 11" key="1">
    <citation type="submission" date="2017-03" db="EMBL/GenBank/DDBJ databases">
        <title>Genomes of endolithic fungi from Antarctica.</title>
        <authorList>
            <person name="Coleine C."/>
            <person name="Masonjones S."/>
            <person name="Stajich J.E."/>
        </authorList>
    </citation>
    <scope>NUCLEOTIDE SEQUENCE [LARGE SCALE GENOMIC DNA]</scope>
    <source>
        <strain evidence="10 11">CCFEE 5187</strain>
    </source>
</reference>
<dbReference type="PANTHER" id="PTHR46594">
    <property type="entry name" value="P-TYPE CATION-TRANSPORTING ATPASE"/>
    <property type="match status" value="1"/>
</dbReference>
<feature type="transmembrane region" description="Helical" evidence="7">
    <location>
        <begin position="446"/>
        <end position="467"/>
    </location>
</feature>
<dbReference type="PROSITE" id="PS00154">
    <property type="entry name" value="ATPASE_E1_E2"/>
    <property type="match status" value="1"/>
</dbReference>
<dbReference type="PANTHER" id="PTHR46594:SF4">
    <property type="entry name" value="P-TYPE CATION-TRANSPORTING ATPASE"/>
    <property type="match status" value="1"/>
</dbReference>
<dbReference type="InterPro" id="IPR036163">
    <property type="entry name" value="HMA_dom_sf"/>
</dbReference>
<sequence length="845" mass="89403">MCDAIGGGSSNKARCSDPLQNDDCCGNLTISPRPVKDVEKGYTLFEHVKLSVSGLTCVGCENKLFRSLDVIPSVRNLKTSLVLAQAEFDLDLTAGPVSDVVRSIERTTGFSCEIVKSRGQELEVIVTGDVLDFLKQTPPEGVQDMTLVNKQTVRIAYDAKKIGARDLLENCFNIAVCLAAPQPHPALAVGSRHVRSSGYVTLVSAALTIPVLVLAWAPLPSHPIVYGSTSLALATAVQFGVAGPFYPSAIKSLLFTRVIEMDLLIVLSTTAAYVFSIISFAYQVRGQPLSTEGFFQTSTLLVTLIMVGRFVSALARQKAVESISIRSLQGTKAILTGLDCGSQKEIDARLLQYGDAFLVAPESRVVTDGIVVSGTSEVDESMVTGEFQLLKKVPGSSVIAGSLNSSGPLTVQLTRLPGNNTISDIAVMVDEAKFSKPKVQDLADRVAGYFVPVVIVFAIVTFAAWIAVGKAVRHQTTTTSVVQAITYSISVLIVSCPCAIGLAVPMVIVIAGGVAAKHGVIFKSAGTIETARNAVHVVFDKTGTLTQGRLKVLTAEYPLGSQDSISSAVLGLTSNIKHPVSIAISKYLKSCGTSPADVSGVKTVSGKGVEGTWHGASIRAGNSGWVHVEHSPHVESILSQALTAFCVTKDDELVAVFGLEDSLRPDASVVVSELIRRGIEVSIVSGDDHGPVRSFAAKLGIPSSHFKSRCSPEDKQHYIKDLVGSGGKTILFCGDGTNDAVALAEASIGVHMNGGTDVAQSAADVVLVRPSLTGILTLMDLSRASYRRIVFNFIWAFAYNIVAILLAAGAFVHARIPPQYAGLGEIVSVVPVILIALQLKWAKFD</sequence>
<dbReference type="SUPFAM" id="SSF56784">
    <property type="entry name" value="HAD-like"/>
    <property type="match status" value="1"/>
</dbReference>
<dbReference type="InterPro" id="IPR059000">
    <property type="entry name" value="ATPase_P-type_domA"/>
</dbReference>
<keyword evidence="11" id="KW-1185">Reference proteome</keyword>
<dbReference type="NCBIfam" id="TIGR01494">
    <property type="entry name" value="ATPase_P-type"/>
    <property type="match status" value="1"/>
</dbReference>
<organism evidence="10 11">
    <name type="scientific">Cryomyces minteri</name>
    <dbReference type="NCBI Taxonomy" id="331657"/>
    <lineage>
        <taxon>Eukaryota</taxon>
        <taxon>Fungi</taxon>
        <taxon>Dikarya</taxon>
        <taxon>Ascomycota</taxon>
        <taxon>Pezizomycotina</taxon>
        <taxon>Dothideomycetes</taxon>
        <taxon>Dothideomycetes incertae sedis</taxon>
        <taxon>Cryomyces</taxon>
    </lineage>
</organism>
<evidence type="ECO:0000256" key="7">
    <source>
        <dbReference type="RuleBase" id="RU362081"/>
    </source>
</evidence>
<comment type="subcellular location">
    <subcellularLocation>
        <location evidence="1 7">Membrane</location>
    </subcellularLocation>
</comment>
<evidence type="ECO:0000256" key="2">
    <source>
        <dbReference type="ARBA" id="ARBA00022692"/>
    </source>
</evidence>
<dbReference type="SUPFAM" id="SSF81653">
    <property type="entry name" value="Calcium ATPase, transduction domain A"/>
    <property type="match status" value="1"/>
</dbReference>
<dbReference type="GO" id="GO:0019829">
    <property type="term" value="F:ATPase-coupled monoatomic cation transmembrane transporter activity"/>
    <property type="evidence" value="ECO:0007669"/>
    <property type="project" value="InterPro"/>
</dbReference>
<proteinExistence type="inferred from homology"/>
<dbReference type="Gene3D" id="3.40.1110.10">
    <property type="entry name" value="Calcium-transporting ATPase, cytoplasmic domain N"/>
    <property type="match status" value="1"/>
</dbReference>
<feature type="domain" description="P-type ATPase A" evidence="8">
    <location>
        <begin position="341"/>
        <end position="428"/>
    </location>
</feature>
<keyword evidence="3 7" id="KW-0479">Metal-binding</keyword>
<evidence type="ECO:0000259" key="8">
    <source>
        <dbReference type="Pfam" id="PF00122"/>
    </source>
</evidence>
<name>A0A4U0X0F1_9PEZI</name>
<feature type="transmembrane region" description="Helical" evidence="7">
    <location>
        <begin position="789"/>
        <end position="814"/>
    </location>
</feature>
<dbReference type="Gene3D" id="2.70.150.10">
    <property type="entry name" value="Calcium-transporting ATPase, cytoplasmic transduction domain A"/>
    <property type="match status" value="1"/>
</dbReference>
<keyword evidence="7" id="KW-0067">ATP-binding</keyword>
<dbReference type="Pfam" id="PF24534">
    <property type="entry name" value="HMA_PCA1"/>
    <property type="match status" value="1"/>
</dbReference>
<keyword evidence="5 7" id="KW-1133">Transmembrane helix</keyword>
<evidence type="ECO:0000313" key="10">
    <source>
        <dbReference type="EMBL" id="TKA67665.1"/>
    </source>
</evidence>
<dbReference type="Proteomes" id="UP000308768">
    <property type="component" value="Unassembled WGS sequence"/>
</dbReference>
<dbReference type="Gene3D" id="3.30.70.100">
    <property type="match status" value="1"/>
</dbReference>
<evidence type="ECO:0000313" key="11">
    <source>
        <dbReference type="Proteomes" id="UP000308768"/>
    </source>
</evidence>
<dbReference type="NCBIfam" id="TIGR01511">
    <property type="entry name" value="ATPase-IB1_Cu"/>
    <property type="match status" value="1"/>
</dbReference>
<comment type="caution">
    <text evidence="10">The sequence shown here is derived from an EMBL/GenBank/DDBJ whole genome shotgun (WGS) entry which is preliminary data.</text>
</comment>
<feature type="transmembrane region" description="Helical" evidence="7">
    <location>
        <begin position="224"/>
        <end position="246"/>
    </location>
</feature>
<dbReference type="InterPro" id="IPR006121">
    <property type="entry name" value="HMA_dom"/>
</dbReference>
<evidence type="ECO:0000256" key="5">
    <source>
        <dbReference type="ARBA" id="ARBA00022989"/>
    </source>
</evidence>
<feature type="transmembrane region" description="Helical" evidence="7">
    <location>
        <begin position="294"/>
        <end position="315"/>
    </location>
</feature>
<evidence type="ECO:0000256" key="1">
    <source>
        <dbReference type="ARBA" id="ARBA00004370"/>
    </source>
</evidence>
<dbReference type="InterPro" id="IPR008250">
    <property type="entry name" value="ATPase_P-typ_transduc_dom_A_sf"/>
</dbReference>
<dbReference type="EMBL" id="NAJN01000889">
    <property type="protein sequence ID" value="TKA67665.1"/>
    <property type="molecule type" value="Genomic_DNA"/>
</dbReference>
<dbReference type="SFLD" id="SFLDS00003">
    <property type="entry name" value="Haloacid_Dehalogenase"/>
    <property type="match status" value="1"/>
</dbReference>
<keyword evidence="4" id="KW-1278">Translocase</keyword>
<dbReference type="InterPro" id="IPR023214">
    <property type="entry name" value="HAD_sf"/>
</dbReference>
<dbReference type="GO" id="GO:0046872">
    <property type="term" value="F:metal ion binding"/>
    <property type="evidence" value="ECO:0007669"/>
    <property type="project" value="UniProtKB-KW"/>
</dbReference>
<dbReference type="Gene3D" id="3.40.50.1000">
    <property type="entry name" value="HAD superfamily/HAD-like"/>
    <property type="match status" value="1"/>
</dbReference>
<evidence type="ECO:0000259" key="9">
    <source>
        <dbReference type="Pfam" id="PF24534"/>
    </source>
</evidence>
<gene>
    <name evidence="10" type="ORF">B0A49_08061</name>
</gene>
<evidence type="ECO:0000256" key="3">
    <source>
        <dbReference type="ARBA" id="ARBA00022723"/>
    </source>
</evidence>
<dbReference type="InterPro" id="IPR018303">
    <property type="entry name" value="ATPase_P-typ_P_site"/>
</dbReference>
<dbReference type="InterPro" id="IPR027256">
    <property type="entry name" value="P-typ_ATPase_IB"/>
</dbReference>
<feature type="transmembrane region" description="Helical" evidence="7">
    <location>
        <begin position="487"/>
        <end position="514"/>
    </location>
</feature>
<dbReference type="CDD" id="cd00371">
    <property type="entry name" value="HMA"/>
    <property type="match status" value="1"/>
</dbReference>
<feature type="transmembrane region" description="Helical" evidence="7">
    <location>
        <begin position="820"/>
        <end position="839"/>
    </location>
</feature>
<dbReference type="InterPro" id="IPR001757">
    <property type="entry name" value="P_typ_ATPase"/>
</dbReference>
<dbReference type="GO" id="GO:0016020">
    <property type="term" value="C:membrane"/>
    <property type="evidence" value="ECO:0007669"/>
    <property type="project" value="UniProtKB-SubCell"/>
</dbReference>
<dbReference type="Pfam" id="PF00122">
    <property type="entry name" value="E1-E2_ATPase"/>
    <property type="match status" value="1"/>
</dbReference>
<evidence type="ECO:0000256" key="4">
    <source>
        <dbReference type="ARBA" id="ARBA00022967"/>
    </source>
</evidence>
<keyword evidence="6 7" id="KW-0472">Membrane</keyword>
<feature type="domain" description="PCA1 HMA heavy metal-associated" evidence="9">
    <location>
        <begin position="116"/>
        <end position="182"/>
    </location>
</feature>
<dbReference type="InterPro" id="IPR036412">
    <property type="entry name" value="HAD-like_sf"/>
</dbReference>
<keyword evidence="2 7" id="KW-0812">Transmembrane</keyword>
<keyword evidence="7" id="KW-0547">Nucleotide-binding</keyword>
<feature type="transmembrane region" description="Helical" evidence="7">
    <location>
        <begin position="258"/>
        <end position="282"/>
    </location>
</feature>
<dbReference type="SUPFAM" id="SSF81665">
    <property type="entry name" value="Calcium ATPase, transmembrane domain M"/>
    <property type="match status" value="1"/>
</dbReference>
<comment type="similarity">
    <text evidence="7">Belongs to the cation transport ATPase (P-type) (TC 3.A.3) family. Type IB subfamily.</text>
</comment>
<dbReference type="PRINTS" id="PR00119">
    <property type="entry name" value="CATATPASE"/>
</dbReference>
<dbReference type="SFLD" id="SFLDF00027">
    <property type="entry name" value="p-type_atpase"/>
    <property type="match status" value="1"/>
</dbReference>
<feature type="transmembrane region" description="Helical" evidence="7">
    <location>
        <begin position="199"/>
        <end position="218"/>
    </location>
</feature>
<dbReference type="PRINTS" id="PR00943">
    <property type="entry name" value="CUATPASE"/>
</dbReference>
<accession>A0A4U0X0F1</accession>